<feature type="transmembrane region" description="Helical" evidence="1">
    <location>
        <begin position="12"/>
        <end position="35"/>
    </location>
</feature>
<protein>
    <submittedName>
        <fullName evidence="3">Succinate dehydrogenase/fumarate reductase cytochrome b subunit</fullName>
    </submittedName>
</protein>
<name>A0A7W6PR76_9HYPH</name>
<dbReference type="AlphaFoldDB" id="A0A7W6PR76"/>
<keyword evidence="4" id="KW-1185">Reference proteome</keyword>
<dbReference type="RefSeq" id="WP_165133460.1">
    <property type="nucleotide sequence ID" value="NZ_CP049250.1"/>
</dbReference>
<dbReference type="EMBL" id="JACIEC010000001">
    <property type="protein sequence ID" value="MBB4143624.1"/>
    <property type="molecule type" value="Genomic_DNA"/>
</dbReference>
<feature type="transmembrane region" description="Helical" evidence="1">
    <location>
        <begin position="94"/>
        <end position="117"/>
    </location>
</feature>
<accession>A0A7W6PR76</accession>
<dbReference type="Pfam" id="PF06724">
    <property type="entry name" value="DUF1206"/>
    <property type="match status" value="3"/>
</dbReference>
<evidence type="ECO:0000313" key="3">
    <source>
        <dbReference type="EMBL" id="MBB4143624.1"/>
    </source>
</evidence>
<comment type="caution">
    <text evidence="3">The sequence shown here is derived from an EMBL/GenBank/DDBJ whole genome shotgun (WGS) entry which is preliminary data.</text>
</comment>
<keyword evidence="1" id="KW-0472">Membrane</keyword>
<feature type="domain" description="DUF1206" evidence="2">
    <location>
        <begin position="186"/>
        <end position="254"/>
    </location>
</feature>
<keyword evidence="1" id="KW-1133">Transmembrane helix</keyword>
<keyword evidence="1" id="KW-0812">Transmembrane</keyword>
<evidence type="ECO:0000313" key="4">
    <source>
        <dbReference type="Proteomes" id="UP000519897"/>
    </source>
</evidence>
<feature type="domain" description="DUF1206" evidence="2">
    <location>
        <begin position="12"/>
        <end position="75"/>
    </location>
</feature>
<evidence type="ECO:0000259" key="2">
    <source>
        <dbReference type="Pfam" id="PF06724"/>
    </source>
</evidence>
<feature type="transmembrane region" description="Helical" evidence="1">
    <location>
        <begin position="137"/>
        <end position="161"/>
    </location>
</feature>
<sequence>MGSEKFEWMARAGYAARGLVYVLVGMMAVLGSIGGGSPDSESALQMVLSQPFGRIWLGFIGLCLIGFIVWRLAQSLANADNHPADLKGYVVRAGLLISAITYSGLALFAVTHALMMRRGESGGGSSSWTAWLMQQPYGRYLVGIVGLCILGAGAAHIVKGIRRSYHRYLAFDANLHPALDSCCVYGLVAKGIVFLIIAVFFLYAAFMVDPDQAGSMADALTWVRQLPLGGVLYLAIGVGLACFGIYGFVEARYRRVAPPSLDQARRSIPAI</sequence>
<feature type="domain" description="DUF1206" evidence="2">
    <location>
        <begin position="93"/>
        <end position="163"/>
    </location>
</feature>
<dbReference type="InterPro" id="IPR009597">
    <property type="entry name" value="DUF1206"/>
</dbReference>
<feature type="transmembrane region" description="Helical" evidence="1">
    <location>
        <begin position="55"/>
        <end position="73"/>
    </location>
</feature>
<feature type="transmembrane region" description="Helical" evidence="1">
    <location>
        <begin position="182"/>
        <end position="206"/>
    </location>
</feature>
<gene>
    <name evidence="3" type="ORF">GGQ72_002123</name>
</gene>
<evidence type="ECO:0000256" key="1">
    <source>
        <dbReference type="SAM" id="Phobius"/>
    </source>
</evidence>
<proteinExistence type="predicted"/>
<reference evidence="3 4" key="1">
    <citation type="submission" date="2020-08" db="EMBL/GenBank/DDBJ databases">
        <title>Genomic Encyclopedia of Type Strains, Phase IV (KMG-IV): sequencing the most valuable type-strain genomes for metagenomic binning, comparative biology and taxonomic classification.</title>
        <authorList>
            <person name="Goeker M."/>
        </authorList>
    </citation>
    <scope>NUCLEOTIDE SEQUENCE [LARGE SCALE GENOMIC DNA]</scope>
    <source>
        <strain evidence="3 4">DSM 29514</strain>
    </source>
</reference>
<organism evidence="3 4">
    <name type="scientific">Rhizobium rhizoryzae</name>
    <dbReference type="NCBI Taxonomy" id="451876"/>
    <lineage>
        <taxon>Bacteria</taxon>
        <taxon>Pseudomonadati</taxon>
        <taxon>Pseudomonadota</taxon>
        <taxon>Alphaproteobacteria</taxon>
        <taxon>Hyphomicrobiales</taxon>
        <taxon>Rhizobiaceae</taxon>
        <taxon>Rhizobium/Agrobacterium group</taxon>
        <taxon>Rhizobium</taxon>
    </lineage>
</organism>
<dbReference type="Proteomes" id="UP000519897">
    <property type="component" value="Unassembled WGS sequence"/>
</dbReference>
<feature type="transmembrane region" description="Helical" evidence="1">
    <location>
        <begin position="226"/>
        <end position="249"/>
    </location>
</feature>